<keyword evidence="7" id="KW-1185">Reference proteome</keyword>
<reference evidence="6 7" key="1">
    <citation type="journal article" date="2011" name="J. Bacteriol.">
        <title>Genome sequence of the algicidal bacterium Kordia algicida OT-1.</title>
        <authorList>
            <person name="Lee H.S."/>
            <person name="Kang S.G."/>
            <person name="Kwon K.K."/>
            <person name="Lee J.H."/>
            <person name="Kim S.J."/>
        </authorList>
    </citation>
    <scope>NUCLEOTIDE SEQUENCE [LARGE SCALE GENOMIC DNA]</scope>
    <source>
        <strain evidence="6 7">OT-1</strain>
    </source>
</reference>
<dbReference type="PANTHER" id="PTHR46233">
    <property type="entry name" value="HYDROXYACYLGLUTATHIONE HYDROLASE GLOC"/>
    <property type="match status" value="1"/>
</dbReference>
<accession>A9EAD6</accession>
<evidence type="ECO:0000259" key="5">
    <source>
        <dbReference type="SMART" id="SM00849"/>
    </source>
</evidence>
<dbReference type="eggNOG" id="COG0491">
    <property type="taxonomic scope" value="Bacteria"/>
</dbReference>
<comment type="caution">
    <text evidence="6">The sequence shown here is derived from an EMBL/GenBank/DDBJ whole genome shotgun (WGS) entry which is preliminary data.</text>
</comment>
<dbReference type="InterPro" id="IPR036866">
    <property type="entry name" value="RibonucZ/Hydroxyglut_hydro"/>
</dbReference>
<sequence>MNKNTLETPQEEGLEPQVVVLRVSNMFVINYNYLVIDHINSTSIIVDPAWDLERIEQAIEVSNTTLKGVLLTHSHFDHLHLAKPLAEKHNCPIWMSQEEIAISGYDAPQLQPIDETPIWVESLKIVPLLTPGHTAGSMCYMIGNNLFSGDTLFIEGCGLCNDVKAAHHMYESLNKIKAYVNETTRIFPGHKYARSPGEQFATVLQNNIYLQFSNKEDFAAYRLRKGQNHAKFFEFY</sequence>
<evidence type="ECO:0000256" key="3">
    <source>
        <dbReference type="ARBA" id="ARBA00022801"/>
    </source>
</evidence>
<dbReference type="AlphaFoldDB" id="A9EAD6"/>
<evidence type="ECO:0000313" key="7">
    <source>
        <dbReference type="Proteomes" id="UP000002945"/>
    </source>
</evidence>
<dbReference type="Gene3D" id="3.60.15.10">
    <property type="entry name" value="Ribonuclease Z/Hydroxyacylglutathione hydrolase-like"/>
    <property type="match status" value="1"/>
</dbReference>
<evidence type="ECO:0000256" key="4">
    <source>
        <dbReference type="ARBA" id="ARBA00022833"/>
    </source>
</evidence>
<dbReference type="RefSeq" id="WP_007093441.1">
    <property type="nucleotide sequence ID" value="NZ_CP142125.1"/>
</dbReference>
<dbReference type="GO" id="GO:0046872">
    <property type="term" value="F:metal ion binding"/>
    <property type="evidence" value="ECO:0007669"/>
    <property type="project" value="UniProtKB-KW"/>
</dbReference>
<dbReference type="PANTHER" id="PTHR46233:SF3">
    <property type="entry name" value="HYDROXYACYLGLUTATHIONE HYDROLASE GLOC"/>
    <property type="match status" value="1"/>
</dbReference>
<dbReference type="STRING" id="391587.KAOT1_04350"/>
<dbReference type="OrthoDB" id="9802248at2"/>
<organism evidence="6 7">
    <name type="scientific">Kordia algicida OT-1</name>
    <dbReference type="NCBI Taxonomy" id="391587"/>
    <lineage>
        <taxon>Bacteria</taxon>
        <taxon>Pseudomonadati</taxon>
        <taxon>Bacteroidota</taxon>
        <taxon>Flavobacteriia</taxon>
        <taxon>Flavobacteriales</taxon>
        <taxon>Flavobacteriaceae</taxon>
        <taxon>Kordia</taxon>
    </lineage>
</organism>
<dbReference type="GO" id="GO:0016787">
    <property type="term" value="F:hydrolase activity"/>
    <property type="evidence" value="ECO:0007669"/>
    <property type="project" value="UniProtKB-KW"/>
</dbReference>
<proteinExistence type="predicted"/>
<dbReference type="InterPro" id="IPR051453">
    <property type="entry name" value="MBL_Glyoxalase_II"/>
</dbReference>
<dbReference type="CDD" id="cd16275">
    <property type="entry name" value="BaeB-like_MBL-fold"/>
    <property type="match status" value="1"/>
</dbReference>
<dbReference type="EMBL" id="ABIB01000015">
    <property type="protein sequence ID" value="EDP94617.1"/>
    <property type="molecule type" value="Genomic_DNA"/>
</dbReference>
<comment type="cofactor">
    <cofactor evidence="1">
        <name>Zn(2+)</name>
        <dbReference type="ChEBI" id="CHEBI:29105"/>
    </cofactor>
</comment>
<evidence type="ECO:0000256" key="2">
    <source>
        <dbReference type="ARBA" id="ARBA00022723"/>
    </source>
</evidence>
<keyword evidence="3" id="KW-0378">Hydrolase</keyword>
<dbReference type="SUPFAM" id="SSF56281">
    <property type="entry name" value="Metallo-hydrolase/oxidoreductase"/>
    <property type="match status" value="1"/>
</dbReference>
<keyword evidence="4" id="KW-0862">Zinc</keyword>
<dbReference type="HOGENOM" id="CLU_030571_5_3_10"/>
<evidence type="ECO:0000313" key="6">
    <source>
        <dbReference type="EMBL" id="EDP94617.1"/>
    </source>
</evidence>
<dbReference type="Pfam" id="PF00753">
    <property type="entry name" value="Lactamase_B"/>
    <property type="match status" value="1"/>
</dbReference>
<name>A9EAD6_9FLAO</name>
<dbReference type="Proteomes" id="UP000002945">
    <property type="component" value="Unassembled WGS sequence"/>
</dbReference>
<protein>
    <submittedName>
        <fullName evidence="6">Polyketide biosynthesis enoyl-CoA hydratase</fullName>
    </submittedName>
</protein>
<dbReference type="SMART" id="SM00849">
    <property type="entry name" value="Lactamase_B"/>
    <property type="match status" value="1"/>
</dbReference>
<evidence type="ECO:0000256" key="1">
    <source>
        <dbReference type="ARBA" id="ARBA00001947"/>
    </source>
</evidence>
<feature type="domain" description="Metallo-beta-lactamase" evidence="5">
    <location>
        <begin position="29"/>
        <end position="190"/>
    </location>
</feature>
<dbReference type="InterPro" id="IPR001279">
    <property type="entry name" value="Metallo-B-lactamas"/>
</dbReference>
<keyword evidence="2" id="KW-0479">Metal-binding</keyword>
<gene>
    <name evidence="6" type="ORF">KAOT1_04350</name>
</gene>